<dbReference type="PANTHER" id="PTHR46187">
    <property type="entry name" value="ALKALINE CERAMIDASE 3"/>
    <property type="match status" value="1"/>
</dbReference>
<keyword evidence="4" id="KW-0378">Hydrolase</keyword>
<gene>
    <name evidence="10" type="ORF">TAPDE_000125</name>
</gene>
<dbReference type="GO" id="GO:0046513">
    <property type="term" value="P:ceramide biosynthetic process"/>
    <property type="evidence" value="ECO:0007669"/>
    <property type="project" value="TreeGrafter"/>
</dbReference>
<dbReference type="eggNOG" id="KOG2329">
    <property type="taxonomic scope" value="Eukaryota"/>
</dbReference>
<evidence type="ECO:0000313" key="11">
    <source>
        <dbReference type="Proteomes" id="UP000013776"/>
    </source>
</evidence>
<comment type="caution">
    <text evidence="10">The sequence shown here is derived from an EMBL/GenBank/DDBJ whole genome shotgun (WGS) entry which is preliminary data.</text>
</comment>
<dbReference type="GO" id="GO:0046872">
    <property type="term" value="F:metal ion binding"/>
    <property type="evidence" value="ECO:0007669"/>
    <property type="project" value="UniProtKB-KW"/>
</dbReference>
<keyword evidence="3 9" id="KW-0812">Transmembrane</keyword>
<comment type="similarity">
    <text evidence="2">Belongs to the alkaline ceramidase family.</text>
</comment>
<dbReference type="GO" id="GO:0016811">
    <property type="term" value="F:hydrolase activity, acting on carbon-nitrogen (but not peptide) bonds, in linear amides"/>
    <property type="evidence" value="ECO:0007669"/>
    <property type="project" value="InterPro"/>
</dbReference>
<dbReference type="Proteomes" id="UP000013776">
    <property type="component" value="Unassembled WGS sequence"/>
</dbReference>
<evidence type="ECO:0000256" key="3">
    <source>
        <dbReference type="ARBA" id="ARBA00022692"/>
    </source>
</evidence>
<evidence type="ECO:0000256" key="7">
    <source>
        <dbReference type="PIRSR" id="PIRSR608901-1"/>
    </source>
</evidence>
<feature type="transmembrane region" description="Helical" evidence="9">
    <location>
        <begin position="193"/>
        <end position="211"/>
    </location>
</feature>
<organism evidence="10 11">
    <name type="scientific">Taphrina deformans (strain PYCC 5710 / ATCC 11124 / CBS 356.35 / IMI 108563 / JCM 9778 / NBRC 8474)</name>
    <name type="common">Peach leaf curl fungus</name>
    <name type="synonym">Lalaria deformans</name>
    <dbReference type="NCBI Taxonomy" id="1097556"/>
    <lineage>
        <taxon>Eukaryota</taxon>
        <taxon>Fungi</taxon>
        <taxon>Dikarya</taxon>
        <taxon>Ascomycota</taxon>
        <taxon>Taphrinomycotina</taxon>
        <taxon>Taphrinomycetes</taxon>
        <taxon>Taphrinales</taxon>
        <taxon>Taphrinaceae</taxon>
        <taxon>Taphrina</taxon>
    </lineage>
</organism>
<feature type="binding site" evidence="8">
    <location>
        <position position="237"/>
    </location>
    <ligand>
        <name>Zn(2+)</name>
        <dbReference type="ChEBI" id="CHEBI:29105"/>
        <note>catalytic</note>
    </ligand>
</feature>
<evidence type="ECO:0000256" key="8">
    <source>
        <dbReference type="PIRSR" id="PIRSR608901-2"/>
    </source>
</evidence>
<evidence type="ECO:0000256" key="2">
    <source>
        <dbReference type="ARBA" id="ARBA00009780"/>
    </source>
</evidence>
<sequence>MINQASHIAASGLAAATEHRSLSFPYVPIPESLYYWGPVTASINWCEEDYVVTKYIAEFCNTTTNAVFVILAAIAIRNAIRYHYERRILLTSFGFMLVGVGKFQLLDELPMIYTTLIMFWGIFDQGLTRKSSIALGGVTVAMGVGITWYYLVNKNPVFHEVAYGLITASVLFKSWHLTATQVKDPVAKADMKYCTITGSVTFLTGFALWGVDRAVCSDLTRARHFMGIPWGFILELHGWWHLLTGTGVALFIIFLTHLRLHLTDRQDDFEMQYTARLWPTLVRKDGYKRVNDHEA</sequence>
<dbReference type="VEuPathDB" id="FungiDB:TAPDE_000125"/>
<dbReference type="OrthoDB" id="187171at2759"/>
<reference evidence="10 11" key="1">
    <citation type="journal article" date="2013" name="MBio">
        <title>Genome sequencing of the plant pathogen Taphrina deformans, the causal agent of peach leaf curl.</title>
        <authorList>
            <person name="Cisse O.H."/>
            <person name="Almeida J.M.G.C.F."/>
            <person name="Fonseca A."/>
            <person name="Kumar A.A."/>
            <person name="Salojaervi J."/>
            <person name="Overmyer K."/>
            <person name="Hauser P.M."/>
            <person name="Pagni M."/>
        </authorList>
    </citation>
    <scope>NUCLEOTIDE SEQUENCE [LARGE SCALE GENOMIC DNA]</scope>
    <source>
        <strain evidence="11">PYCC 5710 / ATCC 11124 / CBS 356.35 / IMI 108563 / JCM 9778 / NBRC 8474</strain>
    </source>
</reference>
<evidence type="ECO:0000313" key="10">
    <source>
        <dbReference type="EMBL" id="CCG80603.1"/>
    </source>
</evidence>
<name>R4XB98_TAPDE</name>
<keyword evidence="7" id="KW-0106">Calcium</keyword>
<comment type="cofactor">
    <cofactor evidence="8">
        <name>Zn(2+)</name>
        <dbReference type="ChEBI" id="CHEBI:29105"/>
    </cofactor>
</comment>
<keyword evidence="11" id="KW-1185">Reference proteome</keyword>
<evidence type="ECO:0000256" key="9">
    <source>
        <dbReference type="SAM" id="Phobius"/>
    </source>
</evidence>
<dbReference type="GO" id="GO:0005789">
    <property type="term" value="C:endoplasmic reticulum membrane"/>
    <property type="evidence" value="ECO:0007669"/>
    <property type="project" value="TreeGrafter"/>
</dbReference>
<protein>
    <recommendedName>
        <fullName evidence="12">Alkaline phytoceramidase</fullName>
    </recommendedName>
</protein>
<evidence type="ECO:0000256" key="6">
    <source>
        <dbReference type="ARBA" id="ARBA00023136"/>
    </source>
</evidence>
<keyword evidence="7" id="KW-0479">Metal-binding</keyword>
<dbReference type="AlphaFoldDB" id="R4XB98"/>
<feature type="transmembrane region" description="Helical" evidence="9">
    <location>
        <begin position="88"/>
        <end position="105"/>
    </location>
</feature>
<dbReference type="InterPro" id="IPR008901">
    <property type="entry name" value="ACER"/>
</dbReference>
<feature type="transmembrane region" description="Helical" evidence="9">
    <location>
        <begin position="134"/>
        <end position="151"/>
    </location>
</feature>
<comment type="subcellular location">
    <subcellularLocation>
        <location evidence="1">Membrane</location>
        <topology evidence="1">Multi-pass membrane protein</topology>
    </subcellularLocation>
</comment>
<feature type="binding site" evidence="7">
    <location>
        <position position="47"/>
    </location>
    <ligand>
        <name>Ca(2+)</name>
        <dbReference type="ChEBI" id="CHEBI:29108"/>
    </ligand>
</feature>
<evidence type="ECO:0000256" key="5">
    <source>
        <dbReference type="ARBA" id="ARBA00022989"/>
    </source>
</evidence>
<dbReference type="Pfam" id="PF05875">
    <property type="entry name" value="Ceramidase"/>
    <property type="match status" value="1"/>
</dbReference>
<dbReference type="GO" id="GO:0046514">
    <property type="term" value="P:ceramide catabolic process"/>
    <property type="evidence" value="ECO:0007669"/>
    <property type="project" value="TreeGrafter"/>
</dbReference>
<feature type="transmembrane region" description="Helical" evidence="9">
    <location>
        <begin position="239"/>
        <end position="258"/>
    </location>
</feature>
<dbReference type="PANTHER" id="PTHR46187:SF3">
    <property type="entry name" value="ALKALINE CERAMIDASE 3"/>
    <property type="match status" value="1"/>
</dbReference>
<keyword evidence="6 9" id="KW-0472">Membrane</keyword>
<feature type="binding site" evidence="8">
    <location>
        <position position="241"/>
    </location>
    <ligand>
        <name>Zn(2+)</name>
        <dbReference type="ChEBI" id="CHEBI:29105"/>
        <note>catalytic</note>
    </ligand>
</feature>
<keyword evidence="8" id="KW-0862">Zinc</keyword>
<accession>R4XB98</accession>
<evidence type="ECO:0000256" key="4">
    <source>
        <dbReference type="ARBA" id="ARBA00022801"/>
    </source>
</evidence>
<feature type="transmembrane region" description="Helical" evidence="9">
    <location>
        <begin position="157"/>
        <end position="172"/>
    </location>
</feature>
<dbReference type="EMBL" id="CAHR02000003">
    <property type="protein sequence ID" value="CCG80603.1"/>
    <property type="molecule type" value="Genomic_DNA"/>
</dbReference>
<feature type="binding site" evidence="7">
    <location>
        <position position="45"/>
    </location>
    <ligand>
        <name>Ca(2+)</name>
        <dbReference type="ChEBI" id="CHEBI:29108"/>
    </ligand>
</feature>
<keyword evidence="5 9" id="KW-1133">Transmembrane helix</keyword>
<proteinExistence type="inferred from homology"/>
<feature type="binding site" evidence="7">
    <location>
        <position position="58"/>
    </location>
    <ligand>
        <name>Ca(2+)</name>
        <dbReference type="ChEBI" id="CHEBI:29108"/>
    </ligand>
</feature>
<evidence type="ECO:0000256" key="1">
    <source>
        <dbReference type="ARBA" id="ARBA00004141"/>
    </source>
</evidence>
<dbReference type="STRING" id="1097556.R4XB98"/>
<evidence type="ECO:0008006" key="12">
    <source>
        <dbReference type="Google" id="ProtNLM"/>
    </source>
</evidence>